<sequence length="130" mass="14974">MKGIPYLLFGLVMLTILVSCKPSKNETHSNEYSLFDGTWEVIDNPEQRITITENDKHSFDLSFENLDFLESSDLIVSEQTRKELILKSKNKGLIYSFYIIEKNQLDFYFAANSDENIVGESPPITLKKTK</sequence>
<proteinExistence type="predicted"/>
<dbReference type="PROSITE" id="PS51257">
    <property type="entry name" value="PROKAR_LIPOPROTEIN"/>
    <property type="match status" value="1"/>
</dbReference>
<keyword evidence="2" id="KW-1185">Reference proteome</keyword>
<dbReference type="OrthoDB" id="2194371at2"/>
<dbReference type="RefSeq" id="WP_069663280.1">
    <property type="nucleotide sequence ID" value="NZ_JBHUJJ010000001.1"/>
</dbReference>
<protein>
    <recommendedName>
        <fullName evidence="3">DUF4828 domain-containing protein</fullName>
    </recommendedName>
</protein>
<organism evidence="1 2">
    <name type="scientific">Enterococcus termitis</name>
    <dbReference type="NCBI Taxonomy" id="332950"/>
    <lineage>
        <taxon>Bacteria</taxon>
        <taxon>Bacillati</taxon>
        <taxon>Bacillota</taxon>
        <taxon>Bacilli</taxon>
        <taxon>Lactobacillales</taxon>
        <taxon>Enterococcaceae</taxon>
        <taxon>Enterococcus</taxon>
    </lineage>
</organism>
<name>A0A1E5GW64_9ENTE</name>
<comment type="caution">
    <text evidence="1">The sequence shown here is derived from an EMBL/GenBank/DDBJ whole genome shotgun (WGS) entry which is preliminary data.</text>
</comment>
<dbReference type="Proteomes" id="UP000095094">
    <property type="component" value="Unassembled WGS sequence"/>
</dbReference>
<gene>
    <name evidence="1" type="ORF">BCR25_04615</name>
</gene>
<evidence type="ECO:0008006" key="3">
    <source>
        <dbReference type="Google" id="ProtNLM"/>
    </source>
</evidence>
<evidence type="ECO:0000313" key="2">
    <source>
        <dbReference type="Proteomes" id="UP000095094"/>
    </source>
</evidence>
<evidence type="ECO:0000313" key="1">
    <source>
        <dbReference type="EMBL" id="OEG16885.1"/>
    </source>
</evidence>
<accession>A0A1E5GW64</accession>
<dbReference type="AlphaFoldDB" id="A0A1E5GW64"/>
<reference evidence="2" key="1">
    <citation type="submission" date="2016-09" db="EMBL/GenBank/DDBJ databases">
        <authorList>
            <person name="Gulvik C.A."/>
        </authorList>
    </citation>
    <scope>NUCLEOTIDE SEQUENCE [LARGE SCALE GENOMIC DNA]</scope>
    <source>
        <strain evidence="2">LMG 8895</strain>
    </source>
</reference>
<dbReference type="EMBL" id="MIJY01000012">
    <property type="protein sequence ID" value="OEG16885.1"/>
    <property type="molecule type" value="Genomic_DNA"/>
</dbReference>